<reference evidence="1 2" key="1">
    <citation type="submission" date="2016-04" db="EMBL/GenBank/DDBJ databases">
        <authorList>
            <consortium name="Pathogen Informatics"/>
        </authorList>
    </citation>
    <scope>NUCLEOTIDE SEQUENCE [LARGE SCALE GENOMIC DNA]</scope>
    <source>
        <strain evidence="1 2">H050680373</strain>
    </source>
</reference>
<accession>A0A157ST57</accession>
<dbReference type="RefSeq" id="WP_156513513.1">
    <property type="nucleotide sequence ID" value="NZ_FKIF01000009.1"/>
</dbReference>
<sequence length="136" mass="14616">MLRTAGMLAAAGCAAWSAHLLGVPAWLAAAGTASAAMAARARIHRRPGVRVGGLRASPDPAAWSLLSESGWRGARLVECRRGLFWLSLSLCPDDTRTLPRRLCVTVWRPTLSPSAWRRLCIVSGRAMAERAPMRSA</sequence>
<proteinExistence type="predicted"/>
<gene>
    <name evidence="1" type="ORF">SAMEA3906486_04737</name>
</gene>
<keyword evidence="2" id="KW-1185">Reference proteome</keyword>
<dbReference type="AlphaFoldDB" id="A0A157ST57"/>
<dbReference type="EMBL" id="FKIF01000009">
    <property type="protein sequence ID" value="SAI73607.1"/>
    <property type="molecule type" value="Genomic_DNA"/>
</dbReference>
<name>A0A157ST57_9BORD</name>
<protein>
    <submittedName>
        <fullName evidence="1">Integral membrane protein</fullName>
    </submittedName>
</protein>
<dbReference type="OrthoDB" id="8640499at2"/>
<evidence type="ECO:0000313" key="1">
    <source>
        <dbReference type="EMBL" id="SAI73607.1"/>
    </source>
</evidence>
<dbReference type="Proteomes" id="UP000076848">
    <property type="component" value="Unassembled WGS sequence"/>
</dbReference>
<evidence type="ECO:0000313" key="2">
    <source>
        <dbReference type="Proteomes" id="UP000076848"/>
    </source>
</evidence>
<dbReference type="STRING" id="288768.SAMEA3906486_04737"/>
<organism evidence="1 2">
    <name type="scientific">Bordetella ansorpii</name>
    <dbReference type="NCBI Taxonomy" id="288768"/>
    <lineage>
        <taxon>Bacteria</taxon>
        <taxon>Pseudomonadati</taxon>
        <taxon>Pseudomonadota</taxon>
        <taxon>Betaproteobacteria</taxon>
        <taxon>Burkholderiales</taxon>
        <taxon>Alcaligenaceae</taxon>
        <taxon>Bordetella</taxon>
    </lineage>
</organism>